<comment type="caution">
    <text evidence="1">The sequence shown here is derived from an EMBL/GenBank/DDBJ whole genome shotgun (WGS) entry which is preliminary data.</text>
</comment>
<dbReference type="Proteomes" id="UP000295122">
    <property type="component" value="Unassembled WGS sequence"/>
</dbReference>
<proteinExistence type="predicted"/>
<dbReference type="OrthoDB" id="8446458at2"/>
<evidence type="ECO:0000313" key="2">
    <source>
        <dbReference type="Proteomes" id="UP000295122"/>
    </source>
</evidence>
<evidence type="ECO:0000313" key="1">
    <source>
        <dbReference type="EMBL" id="TDR94879.1"/>
    </source>
</evidence>
<sequence>MELTLTAARAIATIGWWGAVALVLGPAGAQAGPRDAPIVLAQSVTSITTRAPNLLRQDTQYLDVAKRLRSQCENAAWTLWKSNSYDRWRNRKSSMMTMHYMSSSYPKLPEPPQDWPEPARSELGAAVNKANDLVKEAGTTFKSLADYINAKDYEDDKFKKGDELNARLLEIGETCHRLFSEMTGLYTTIAERLIEARKSGAAHPETVGTMVSDWKVARGLSQELALHEKADPAKVDALVKEISTLVDERKANFAPLKDNPDSALKGFYERTYNDQVAVKMRRFLRDAKSPKGFKDGAEDRPRSTFWSIRGEIDVAMPDAILRYIQSAK</sequence>
<gene>
    <name evidence="1" type="ORF">EV668_2170</name>
</gene>
<dbReference type="EMBL" id="SNZR01000011">
    <property type="protein sequence ID" value="TDR94879.1"/>
    <property type="molecule type" value="Genomic_DNA"/>
</dbReference>
<accession>A0A4V3DZ73</accession>
<keyword evidence="2" id="KW-1185">Reference proteome</keyword>
<dbReference type="RefSeq" id="WP_133769735.1">
    <property type="nucleotide sequence ID" value="NZ_SNZR01000011.1"/>
</dbReference>
<name>A0A4V3DZ73_9HYPH</name>
<dbReference type="AlphaFoldDB" id="A0A4V3DZ73"/>
<protein>
    <submittedName>
        <fullName evidence="1">Uncharacterized protein DUF3829</fullName>
    </submittedName>
</protein>
<organism evidence="1 2">
    <name type="scientific">Enterovirga rhinocerotis</name>
    <dbReference type="NCBI Taxonomy" id="1339210"/>
    <lineage>
        <taxon>Bacteria</taxon>
        <taxon>Pseudomonadati</taxon>
        <taxon>Pseudomonadota</taxon>
        <taxon>Alphaproteobacteria</taxon>
        <taxon>Hyphomicrobiales</taxon>
        <taxon>Methylobacteriaceae</taxon>
        <taxon>Enterovirga</taxon>
    </lineage>
</organism>
<reference evidence="1 2" key="1">
    <citation type="submission" date="2019-03" db="EMBL/GenBank/DDBJ databases">
        <title>Genomic Encyclopedia of Type Strains, Phase IV (KMG-IV): sequencing the most valuable type-strain genomes for metagenomic binning, comparative biology and taxonomic classification.</title>
        <authorList>
            <person name="Goeker M."/>
        </authorList>
    </citation>
    <scope>NUCLEOTIDE SEQUENCE [LARGE SCALE GENOMIC DNA]</scope>
    <source>
        <strain evidence="1 2">DSM 25903</strain>
    </source>
</reference>